<sequence length="59" mass="6418">MTCKTGSTSTLTGVKRLLTISDEDILLASTALRLATGFYSDRVRQWCQILGSVKTLTVP</sequence>
<protein>
    <submittedName>
        <fullName evidence="1">Uncharacterized protein</fullName>
    </submittedName>
</protein>
<gene>
    <name evidence="1" type="ORF">AMELA_G00121360</name>
</gene>
<reference evidence="1 2" key="1">
    <citation type="submission" date="2020-02" db="EMBL/GenBank/DDBJ databases">
        <title>A chromosome-scale genome assembly of the black bullhead catfish (Ameiurus melas).</title>
        <authorList>
            <person name="Wen M."/>
            <person name="Zham M."/>
            <person name="Cabau C."/>
            <person name="Klopp C."/>
            <person name="Donnadieu C."/>
            <person name="Roques C."/>
            <person name="Bouchez O."/>
            <person name="Lampietro C."/>
            <person name="Jouanno E."/>
            <person name="Herpin A."/>
            <person name="Louis A."/>
            <person name="Berthelot C."/>
            <person name="Parey E."/>
            <person name="Roest-Crollius H."/>
            <person name="Braasch I."/>
            <person name="Postlethwait J."/>
            <person name="Robinson-Rechavi M."/>
            <person name="Echchiki A."/>
            <person name="Begum T."/>
            <person name="Montfort J."/>
            <person name="Schartl M."/>
            <person name="Bobe J."/>
            <person name="Guiguen Y."/>
        </authorList>
    </citation>
    <scope>NUCLEOTIDE SEQUENCE [LARGE SCALE GENOMIC DNA]</scope>
    <source>
        <strain evidence="1">M_S1</strain>
        <tissue evidence="1">Blood</tissue>
    </source>
</reference>
<evidence type="ECO:0000313" key="2">
    <source>
        <dbReference type="Proteomes" id="UP000593565"/>
    </source>
</evidence>
<proteinExistence type="predicted"/>
<evidence type="ECO:0000313" key="1">
    <source>
        <dbReference type="EMBL" id="KAF4083793.1"/>
    </source>
</evidence>
<comment type="caution">
    <text evidence="1">The sequence shown here is derived from an EMBL/GenBank/DDBJ whole genome shotgun (WGS) entry which is preliminary data.</text>
</comment>
<keyword evidence="2" id="KW-1185">Reference proteome</keyword>
<dbReference type="AlphaFoldDB" id="A0A7J6ALN8"/>
<dbReference type="Proteomes" id="UP000593565">
    <property type="component" value="Unassembled WGS sequence"/>
</dbReference>
<dbReference type="EMBL" id="JAAGNN010000010">
    <property type="protein sequence ID" value="KAF4083793.1"/>
    <property type="molecule type" value="Genomic_DNA"/>
</dbReference>
<organism evidence="1 2">
    <name type="scientific">Ameiurus melas</name>
    <name type="common">Black bullhead</name>
    <name type="synonym">Silurus melas</name>
    <dbReference type="NCBI Taxonomy" id="219545"/>
    <lineage>
        <taxon>Eukaryota</taxon>
        <taxon>Metazoa</taxon>
        <taxon>Chordata</taxon>
        <taxon>Craniata</taxon>
        <taxon>Vertebrata</taxon>
        <taxon>Euteleostomi</taxon>
        <taxon>Actinopterygii</taxon>
        <taxon>Neopterygii</taxon>
        <taxon>Teleostei</taxon>
        <taxon>Ostariophysi</taxon>
        <taxon>Siluriformes</taxon>
        <taxon>Ictaluridae</taxon>
        <taxon>Ameiurus</taxon>
    </lineage>
</organism>
<name>A0A7J6ALN8_AMEME</name>
<accession>A0A7J6ALN8</accession>